<dbReference type="GeneID" id="54554456"/>
<feature type="region of interest" description="Disordered" evidence="1">
    <location>
        <begin position="245"/>
        <end position="280"/>
    </location>
</feature>
<dbReference type="Proteomes" id="UP000800097">
    <property type="component" value="Unassembled WGS sequence"/>
</dbReference>
<dbReference type="OrthoDB" id="5329317at2759"/>
<reference evidence="2" key="1">
    <citation type="journal article" date="2020" name="Stud. Mycol.">
        <title>101 Dothideomycetes genomes: a test case for predicting lifestyles and emergence of pathogens.</title>
        <authorList>
            <person name="Haridas S."/>
            <person name="Albert R."/>
            <person name="Binder M."/>
            <person name="Bloem J."/>
            <person name="Labutti K."/>
            <person name="Salamov A."/>
            <person name="Andreopoulos B."/>
            <person name="Baker S."/>
            <person name="Barry K."/>
            <person name="Bills G."/>
            <person name="Bluhm B."/>
            <person name="Cannon C."/>
            <person name="Castanera R."/>
            <person name="Culley D."/>
            <person name="Daum C."/>
            <person name="Ezra D."/>
            <person name="Gonzalez J."/>
            <person name="Henrissat B."/>
            <person name="Kuo A."/>
            <person name="Liang C."/>
            <person name="Lipzen A."/>
            <person name="Lutzoni F."/>
            <person name="Magnuson J."/>
            <person name="Mondo S."/>
            <person name="Nolan M."/>
            <person name="Ohm R."/>
            <person name="Pangilinan J."/>
            <person name="Park H.-J."/>
            <person name="Ramirez L."/>
            <person name="Alfaro M."/>
            <person name="Sun H."/>
            <person name="Tritt A."/>
            <person name="Yoshinaga Y."/>
            <person name="Zwiers L.-H."/>
            <person name="Turgeon B."/>
            <person name="Goodwin S."/>
            <person name="Spatafora J."/>
            <person name="Crous P."/>
            <person name="Grigoriev I."/>
        </authorList>
    </citation>
    <scope>NUCLEOTIDE SEQUENCE</scope>
    <source>
        <strain evidence="2">CBS 379.55</strain>
    </source>
</reference>
<dbReference type="RefSeq" id="XP_033649185.1">
    <property type="nucleotide sequence ID" value="XM_033801281.1"/>
</dbReference>
<protein>
    <submittedName>
        <fullName evidence="2">Uncharacterized protein</fullName>
    </submittedName>
</protein>
<evidence type="ECO:0000313" key="2">
    <source>
        <dbReference type="EMBL" id="KAF2271646.1"/>
    </source>
</evidence>
<evidence type="ECO:0000313" key="3">
    <source>
        <dbReference type="Proteomes" id="UP000800097"/>
    </source>
</evidence>
<feature type="compositionally biased region" description="Polar residues" evidence="1">
    <location>
        <begin position="170"/>
        <end position="179"/>
    </location>
</feature>
<evidence type="ECO:0000256" key="1">
    <source>
        <dbReference type="SAM" id="MobiDB-lite"/>
    </source>
</evidence>
<sequence>MSFNTALDLSAEEVQALETLRTRFHPLVWNLGHLQQEMVQHMDTPPHLPTSQRYAALVKTHVRALMEYFDEPVSQAGVHLKRDGKVLTVRDLLSALRPHPVAPFPAFIPETGPNGIIDTLLRRNLAPEDESWIDERVCLGAEFCEVSEEFPLEEIQARRPAAKVARADGSKQQWSADSISKNDEDEQMRRTTSHLNGEEISNIWSTAGATVGELFILFEKAVKGTEDMGEGTNDEDLERIDKIREQLGVDEEEETPTKEPGADDGKPRAMQGVQSVEQYPLRMSELHKILGKGR</sequence>
<proteinExistence type="predicted"/>
<gene>
    <name evidence="2" type="ORF">EI97DRAFT_462614</name>
</gene>
<keyword evidence="3" id="KW-1185">Reference proteome</keyword>
<dbReference type="EMBL" id="ML986535">
    <property type="protein sequence ID" value="KAF2271646.1"/>
    <property type="molecule type" value="Genomic_DNA"/>
</dbReference>
<accession>A0A6A6J7P4</accession>
<feature type="region of interest" description="Disordered" evidence="1">
    <location>
        <begin position="164"/>
        <end position="194"/>
    </location>
</feature>
<dbReference type="AlphaFoldDB" id="A0A6A6J7P4"/>
<organism evidence="2 3">
    <name type="scientific">Westerdykella ornata</name>
    <dbReference type="NCBI Taxonomy" id="318751"/>
    <lineage>
        <taxon>Eukaryota</taxon>
        <taxon>Fungi</taxon>
        <taxon>Dikarya</taxon>
        <taxon>Ascomycota</taxon>
        <taxon>Pezizomycotina</taxon>
        <taxon>Dothideomycetes</taxon>
        <taxon>Pleosporomycetidae</taxon>
        <taxon>Pleosporales</taxon>
        <taxon>Sporormiaceae</taxon>
        <taxon>Westerdykella</taxon>
    </lineage>
</organism>
<feature type="compositionally biased region" description="Basic and acidic residues" evidence="1">
    <location>
        <begin position="255"/>
        <end position="267"/>
    </location>
</feature>
<name>A0A6A6J7P4_WESOR</name>